<organism evidence="1">
    <name type="scientific">Anguilla anguilla</name>
    <name type="common">European freshwater eel</name>
    <name type="synonym">Muraena anguilla</name>
    <dbReference type="NCBI Taxonomy" id="7936"/>
    <lineage>
        <taxon>Eukaryota</taxon>
        <taxon>Metazoa</taxon>
        <taxon>Chordata</taxon>
        <taxon>Craniata</taxon>
        <taxon>Vertebrata</taxon>
        <taxon>Euteleostomi</taxon>
        <taxon>Actinopterygii</taxon>
        <taxon>Neopterygii</taxon>
        <taxon>Teleostei</taxon>
        <taxon>Anguilliformes</taxon>
        <taxon>Anguillidae</taxon>
        <taxon>Anguilla</taxon>
    </lineage>
</organism>
<accession>A0A0E9S6L2</accession>
<reference evidence="1" key="2">
    <citation type="journal article" date="2015" name="Fish Shellfish Immunol.">
        <title>Early steps in the European eel (Anguilla anguilla)-Vibrio vulnificus interaction in the gills: Role of the RtxA13 toxin.</title>
        <authorList>
            <person name="Callol A."/>
            <person name="Pajuelo D."/>
            <person name="Ebbesson L."/>
            <person name="Teles M."/>
            <person name="MacKenzie S."/>
            <person name="Amaro C."/>
        </authorList>
    </citation>
    <scope>NUCLEOTIDE SEQUENCE</scope>
</reference>
<sequence length="33" mass="3639">MTLPEWPEISHLPQTTICRAAASIIITERCGSI</sequence>
<proteinExistence type="predicted"/>
<protein>
    <submittedName>
        <fullName evidence="1">Uncharacterized protein</fullName>
    </submittedName>
</protein>
<name>A0A0E9S6L2_ANGAN</name>
<evidence type="ECO:0000313" key="1">
    <source>
        <dbReference type="EMBL" id="JAH36911.1"/>
    </source>
</evidence>
<reference evidence="1" key="1">
    <citation type="submission" date="2014-11" db="EMBL/GenBank/DDBJ databases">
        <authorList>
            <person name="Amaro Gonzalez C."/>
        </authorList>
    </citation>
    <scope>NUCLEOTIDE SEQUENCE</scope>
</reference>
<dbReference type="EMBL" id="GBXM01071666">
    <property type="protein sequence ID" value="JAH36911.1"/>
    <property type="molecule type" value="Transcribed_RNA"/>
</dbReference>
<dbReference type="AlphaFoldDB" id="A0A0E9S6L2"/>